<dbReference type="NCBIfam" id="TIGR00105">
    <property type="entry name" value="L31"/>
    <property type="match status" value="1"/>
</dbReference>
<keyword evidence="3 7" id="KW-0694">RNA-binding</keyword>
<evidence type="ECO:0000256" key="2">
    <source>
        <dbReference type="ARBA" id="ARBA00022730"/>
    </source>
</evidence>
<dbReference type="GO" id="GO:0003735">
    <property type="term" value="F:structural constituent of ribosome"/>
    <property type="evidence" value="ECO:0007669"/>
    <property type="project" value="InterPro"/>
</dbReference>
<comment type="caution">
    <text evidence="9">The sequence shown here is derived from an EMBL/GenBank/DDBJ whole genome shotgun (WGS) entry which is preliminary data.</text>
</comment>
<keyword evidence="2 7" id="KW-0699">rRNA-binding</keyword>
<dbReference type="GO" id="GO:0005840">
    <property type="term" value="C:ribosome"/>
    <property type="evidence" value="ECO:0007669"/>
    <property type="project" value="UniProtKB-KW"/>
</dbReference>
<dbReference type="GO" id="GO:1990904">
    <property type="term" value="C:ribonucleoprotein complex"/>
    <property type="evidence" value="ECO:0007669"/>
    <property type="project" value="UniProtKB-KW"/>
</dbReference>
<dbReference type="NCBIfam" id="NF000612">
    <property type="entry name" value="PRK00019.1"/>
    <property type="match status" value="1"/>
</dbReference>
<evidence type="ECO:0000313" key="10">
    <source>
        <dbReference type="Proteomes" id="UP000178602"/>
    </source>
</evidence>
<keyword evidence="7" id="KW-0479">Metal-binding</keyword>
<evidence type="ECO:0000256" key="4">
    <source>
        <dbReference type="ARBA" id="ARBA00022980"/>
    </source>
</evidence>
<evidence type="ECO:0000256" key="6">
    <source>
        <dbReference type="ARBA" id="ARBA00035687"/>
    </source>
</evidence>
<sequence>MKEGIHPKYFDTKATCACGAVFAIGSTRENVTVDMCSACHPLFTGKQKLVDAEGRVQKFKKKFANVAPRVKKEKKKKVAKAAAKKSAAKKPKKAAPKEK</sequence>
<comment type="function">
    <text evidence="7">Binds the 23S rRNA.</text>
</comment>
<keyword evidence="4 7" id="KW-0689">Ribosomal protein</keyword>
<dbReference type="InterPro" id="IPR034704">
    <property type="entry name" value="Ribosomal_bL28/bL31-like_sf"/>
</dbReference>
<dbReference type="PANTHER" id="PTHR33280">
    <property type="entry name" value="50S RIBOSOMAL PROTEIN L31, CHLOROPLASTIC"/>
    <property type="match status" value="1"/>
</dbReference>
<reference evidence="9 10" key="1">
    <citation type="journal article" date="2016" name="Nat. Commun.">
        <title>Thousands of microbial genomes shed light on interconnected biogeochemical processes in an aquifer system.</title>
        <authorList>
            <person name="Anantharaman K."/>
            <person name="Brown C.T."/>
            <person name="Hug L.A."/>
            <person name="Sharon I."/>
            <person name="Castelle C.J."/>
            <person name="Probst A.J."/>
            <person name="Thomas B.C."/>
            <person name="Singh A."/>
            <person name="Wilkins M.J."/>
            <person name="Karaoz U."/>
            <person name="Brodie E.L."/>
            <person name="Williams K.H."/>
            <person name="Hubbard S.S."/>
            <person name="Banfield J.F."/>
        </authorList>
    </citation>
    <scope>NUCLEOTIDE SEQUENCE [LARGE SCALE GENOMIC DNA]</scope>
</reference>
<dbReference type="GO" id="GO:0046872">
    <property type="term" value="F:metal ion binding"/>
    <property type="evidence" value="ECO:0007669"/>
    <property type="project" value="UniProtKB-KW"/>
</dbReference>
<dbReference type="EMBL" id="MEUG01000001">
    <property type="protein sequence ID" value="OGC28816.1"/>
    <property type="molecule type" value="Genomic_DNA"/>
</dbReference>
<dbReference type="InterPro" id="IPR002150">
    <property type="entry name" value="Ribosomal_bL31"/>
</dbReference>
<feature type="binding site" evidence="7">
    <location>
        <position position="16"/>
    </location>
    <ligand>
        <name>Zn(2+)</name>
        <dbReference type="ChEBI" id="CHEBI:29105"/>
    </ligand>
</feature>
<dbReference type="InterPro" id="IPR027491">
    <property type="entry name" value="Ribosomal_bL31_A"/>
</dbReference>
<dbReference type="PANTHER" id="PTHR33280:SF1">
    <property type="entry name" value="LARGE RIBOSOMAL SUBUNIT PROTEIN BL31C"/>
    <property type="match status" value="1"/>
</dbReference>
<comment type="subunit">
    <text evidence="7">Part of the 50S ribosomal subunit.</text>
</comment>
<feature type="region of interest" description="Disordered" evidence="8">
    <location>
        <begin position="70"/>
        <end position="99"/>
    </location>
</feature>
<keyword evidence="7" id="KW-0862">Zinc</keyword>
<dbReference type="GO" id="GO:0006412">
    <property type="term" value="P:translation"/>
    <property type="evidence" value="ECO:0007669"/>
    <property type="project" value="UniProtKB-UniRule"/>
</dbReference>
<accession>A0A1F4T823</accession>
<evidence type="ECO:0000256" key="3">
    <source>
        <dbReference type="ARBA" id="ARBA00022884"/>
    </source>
</evidence>
<dbReference type="GO" id="GO:0019843">
    <property type="term" value="F:rRNA binding"/>
    <property type="evidence" value="ECO:0007669"/>
    <property type="project" value="UniProtKB-KW"/>
</dbReference>
<comment type="cofactor">
    <cofactor evidence="7">
        <name>Zn(2+)</name>
        <dbReference type="ChEBI" id="CHEBI:29105"/>
    </cofactor>
    <text evidence="7">Binds 1 zinc ion per subunit.</text>
</comment>
<name>A0A1F4T823_UNCSA</name>
<gene>
    <name evidence="7" type="primary">rpmE</name>
    <name evidence="9" type="ORF">A3K49_07725</name>
</gene>
<evidence type="ECO:0000256" key="8">
    <source>
        <dbReference type="SAM" id="MobiDB-lite"/>
    </source>
</evidence>
<evidence type="ECO:0000313" key="9">
    <source>
        <dbReference type="EMBL" id="OGC28816.1"/>
    </source>
</evidence>
<feature type="binding site" evidence="7">
    <location>
        <position position="39"/>
    </location>
    <ligand>
        <name>Zn(2+)</name>
        <dbReference type="ChEBI" id="CHEBI:29105"/>
    </ligand>
</feature>
<evidence type="ECO:0000256" key="7">
    <source>
        <dbReference type="HAMAP-Rule" id="MF_00501"/>
    </source>
</evidence>
<dbReference type="InterPro" id="IPR042105">
    <property type="entry name" value="Ribosomal_bL31_sf"/>
</dbReference>
<protein>
    <recommendedName>
        <fullName evidence="6 7">Large ribosomal subunit protein bL31</fullName>
    </recommendedName>
</protein>
<dbReference type="Pfam" id="PF01197">
    <property type="entry name" value="Ribosomal_L31"/>
    <property type="match status" value="1"/>
</dbReference>
<dbReference type="AlphaFoldDB" id="A0A1F4T823"/>
<keyword evidence="5 7" id="KW-0687">Ribonucleoprotein</keyword>
<feature type="binding site" evidence="7">
    <location>
        <position position="18"/>
    </location>
    <ligand>
        <name>Zn(2+)</name>
        <dbReference type="ChEBI" id="CHEBI:29105"/>
    </ligand>
</feature>
<dbReference type="PRINTS" id="PR01249">
    <property type="entry name" value="RIBOSOMALL31"/>
</dbReference>
<feature type="binding site" evidence="7">
    <location>
        <position position="36"/>
    </location>
    <ligand>
        <name>Zn(2+)</name>
        <dbReference type="ChEBI" id="CHEBI:29105"/>
    </ligand>
</feature>
<dbReference type="Proteomes" id="UP000178602">
    <property type="component" value="Unassembled WGS sequence"/>
</dbReference>
<evidence type="ECO:0000256" key="5">
    <source>
        <dbReference type="ARBA" id="ARBA00023274"/>
    </source>
</evidence>
<proteinExistence type="inferred from homology"/>
<dbReference type="Gene3D" id="4.10.830.30">
    <property type="entry name" value="Ribosomal protein L31"/>
    <property type="match status" value="1"/>
</dbReference>
<dbReference type="SUPFAM" id="SSF143800">
    <property type="entry name" value="L28p-like"/>
    <property type="match status" value="1"/>
</dbReference>
<comment type="similarity">
    <text evidence="1 7">Belongs to the bacterial ribosomal protein bL31 family. Type A subfamily.</text>
</comment>
<dbReference type="HAMAP" id="MF_00501">
    <property type="entry name" value="Ribosomal_bL31_1"/>
    <property type="match status" value="1"/>
</dbReference>
<evidence type="ECO:0000256" key="1">
    <source>
        <dbReference type="ARBA" id="ARBA00009296"/>
    </source>
</evidence>
<organism evidence="9 10">
    <name type="scientific">candidate division WOR-1 bacterium RIFOXYC12_FULL_54_18</name>
    <dbReference type="NCBI Taxonomy" id="1802584"/>
    <lineage>
        <taxon>Bacteria</taxon>
        <taxon>Bacillati</taxon>
        <taxon>Saganbacteria</taxon>
    </lineage>
</organism>